<sequence>MSGFRPRLRTAHALSIQSRYRANNWAATKPTLTNDTEDRSPTGGLFCLDSYIGNLTEEIDEPDTHGGTSPMQNQSWSSSQGIIGARSYNGTARCGYSTETTKESAILIQFSVQSIRATTTPYRVHYVASTEELSAATNRGFLVNASIYKTNAEGAQVNVQEATPVFWPLAKASYWFTEHRKSLL</sequence>
<feature type="compositionally biased region" description="Polar residues" evidence="1">
    <location>
        <begin position="66"/>
        <end position="77"/>
    </location>
</feature>
<dbReference type="EMBL" id="KZ293751">
    <property type="protein sequence ID" value="PBK80155.1"/>
    <property type="molecule type" value="Genomic_DNA"/>
</dbReference>
<evidence type="ECO:0000256" key="1">
    <source>
        <dbReference type="SAM" id="MobiDB-lite"/>
    </source>
</evidence>
<name>A0A2H3CAQ2_ARMGA</name>
<proteinExistence type="predicted"/>
<gene>
    <name evidence="2" type="ORF">ARMGADRAFT_1040255</name>
</gene>
<keyword evidence="3" id="KW-1185">Reference proteome</keyword>
<dbReference type="OrthoDB" id="3063810at2759"/>
<organism evidence="2 3">
    <name type="scientific">Armillaria gallica</name>
    <name type="common">Bulbous honey fungus</name>
    <name type="synonym">Armillaria bulbosa</name>
    <dbReference type="NCBI Taxonomy" id="47427"/>
    <lineage>
        <taxon>Eukaryota</taxon>
        <taxon>Fungi</taxon>
        <taxon>Dikarya</taxon>
        <taxon>Basidiomycota</taxon>
        <taxon>Agaricomycotina</taxon>
        <taxon>Agaricomycetes</taxon>
        <taxon>Agaricomycetidae</taxon>
        <taxon>Agaricales</taxon>
        <taxon>Marasmiineae</taxon>
        <taxon>Physalacriaceae</taxon>
        <taxon>Armillaria</taxon>
    </lineage>
</organism>
<evidence type="ECO:0000313" key="3">
    <source>
        <dbReference type="Proteomes" id="UP000217790"/>
    </source>
</evidence>
<reference evidence="3" key="1">
    <citation type="journal article" date="2017" name="Nat. Ecol. Evol.">
        <title>Genome expansion and lineage-specific genetic innovations in the forest pathogenic fungi Armillaria.</title>
        <authorList>
            <person name="Sipos G."/>
            <person name="Prasanna A.N."/>
            <person name="Walter M.C."/>
            <person name="O'Connor E."/>
            <person name="Balint B."/>
            <person name="Krizsan K."/>
            <person name="Kiss B."/>
            <person name="Hess J."/>
            <person name="Varga T."/>
            <person name="Slot J."/>
            <person name="Riley R."/>
            <person name="Boka B."/>
            <person name="Rigling D."/>
            <person name="Barry K."/>
            <person name="Lee J."/>
            <person name="Mihaltcheva S."/>
            <person name="LaButti K."/>
            <person name="Lipzen A."/>
            <person name="Waldron R."/>
            <person name="Moloney N.M."/>
            <person name="Sperisen C."/>
            <person name="Kredics L."/>
            <person name="Vagvoelgyi C."/>
            <person name="Patrignani A."/>
            <person name="Fitzpatrick D."/>
            <person name="Nagy I."/>
            <person name="Doyle S."/>
            <person name="Anderson J.B."/>
            <person name="Grigoriev I.V."/>
            <person name="Gueldener U."/>
            <person name="Muensterkoetter M."/>
            <person name="Nagy L.G."/>
        </authorList>
    </citation>
    <scope>NUCLEOTIDE SEQUENCE [LARGE SCALE GENOMIC DNA]</scope>
    <source>
        <strain evidence="3">Ar21-2</strain>
    </source>
</reference>
<accession>A0A2H3CAQ2</accession>
<protein>
    <submittedName>
        <fullName evidence="2">Uncharacterized protein</fullName>
    </submittedName>
</protein>
<dbReference type="Proteomes" id="UP000217790">
    <property type="component" value="Unassembled WGS sequence"/>
</dbReference>
<feature type="region of interest" description="Disordered" evidence="1">
    <location>
        <begin position="58"/>
        <end position="77"/>
    </location>
</feature>
<dbReference type="InParanoid" id="A0A2H3CAQ2"/>
<dbReference type="AlphaFoldDB" id="A0A2H3CAQ2"/>
<evidence type="ECO:0000313" key="2">
    <source>
        <dbReference type="EMBL" id="PBK80155.1"/>
    </source>
</evidence>